<reference evidence="2" key="1">
    <citation type="journal article" date="2021" name="Mol. Ecol. Resour.">
        <title>Phylogenomic analyses of the genus Drosophila reveals genomic signals of climate adaptation.</title>
        <authorList>
            <person name="Li F."/>
            <person name="Rane R.V."/>
            <person name="Luria V."/>
            <person name="Xiong Z."/>
            <person name="Chen J."/>
            <person name="Li Z."/>
            <person name="Catullo R.A."/>
            <person name="Griffin P.C."/>
            <person name="Schiffer M."/>
            <person name="Pearce S."/>
            <person name="Lee S.F."/>
            <person name="McElroy K."/>
            <person name="Stocker A."/>
            <person name="Shirriffs J."/>
            <person name="Cockerell F."/>
            <person name="Coppin C."/>
            <person name="Sgro C.M."/>
            <person name="Karger A."/>
            <person name="Cain J.W."/>
            <person name="Weber J.A."/>
            <person name="Santpere G."/>
            <person name="Kirschner M.W."/>
            <person name="Hoffmann A.A."/>
            <person name="Oakeshott J.G."/>
            <person name="Zhang G."/>
        </authorList>
    </citation>
    <scope>NUCLEOTIDE SEQUENCE</scope>
    <source>
        <strain evidence="2">BGI-SZ-2011g</strain>
    </source>
</reference>
<protein>
    <submittedName>
        <fullName evidence="2">Uncharacterized protein</fullName>
    </submittedName>
</protein>
<feature type="non-terminal residue" evidence="2">
    <location>
        <position position="59"/>
    </location>
</feature>
<feature type="non-terminal residue" evidence="2">
    <location>
        <position position="1"/>
    </location>
</feature>
<evidence type="ECO:0000313" key="2">
    <source>
        <dbReference type="EMBL" id="KAH8372075.1"/>
    </source>
</evidence>
<comment type="caution">
    <text evidence="2">The sequence shown here is derived from an EMBL/GenBank/DDBJ whole genome shotgun (WGS) entry which is preliminary data.</text>
</comment>
<accession>A0AAD4K321</accession>
<dbReference type="AlphaFoldDB" id="A0AAD4K321"/>
<gene>
    <name evidence="2" type="ORF">KR093_009987</name>
</gene>
<feature type="region of interest" description="Disordered" evidence="1">
    <location>
        <begin position="1"/>
        <end position="39"/>
    </location>
</feature>
<organism evidence="2 3">
    <name type="scientific">Drosophila rubida</name>
    <dbReference type="NCBI Taxonomy" id="30044"/>
    <lineage>
        <taxon>Eukaryota</taxon>
        <taxon>Metazoa</taxon>
        <taxon>Ecdysozoa</taxon>
        <taxon>Arthropoda</taxon>
        <taxon>Hexapoda</taxon>
        <taxon>Insecta</taxon>
        <taxon>Pterygota</taxon>
        <taxon>Neoptera</taxon>
        <taxon>Endopterygota</taxon>
        <taxon>Diptera</taxon>
        <taxon>Brachycera</taxon>
        <taxon>Muscomorpha</taxon>
        <taxon>Ephydroidea</taxon>
        <taxon>Drosophilidae</taxon>
        <taxon>Drosophila</taxon>
    </lineage>
</organism>
<dbReference type="Proteomes" id="UP001200034">
    <property type="component" value="Unassembled WGS sequence"/>
</dbReference>
<name>A0AAD4K321_9MUSC</name>
<keyword evidence="3" id="KW-1185">Reference proteome</keyword>
<proteinExistence type="predicted"/>
<evidence type="ECO:0000313" key="3">
    <source>
        <dbReference type="Proteomes" id="UP001200034"/>
    </source>
</evidence>
<feature type="compositionally biased region" description="Low complexity" evidence="1">
    <location>
        <begin position="24"/>
        <end position="35"/>
    </location>
</feature>
<dbReference type="EMBL" id="JAJJHW010002585">
    <property type="protein sequence ID" value="KAH8372075.1"/>
    <property type="molecule type" value="Genomic_DNA"/>
</dbReference>
<evidence type="ECO:0000256" key="1">
    <source>
        <dbReference type="SAM" id="MobiDB-lite"/>
    </source>
</evidence>
<sequence>SPTALLATSSPPPGCNADNMSPASTTSSSTSTTTTAEAVSVVELVPFNLDDGRTKGDDE</sequence>